<evidence type="ECO:0000313" key="8">
    <source>
        <dbReference type="Proteomes" id="UP001567538"/>
    </source>
</evidence>
<feature type="compositionally biased region" description="Basic and acidic residues" evidence="3">
    <location>
        <begin position="308"/>
        <end position="319"/>
    </location>
</feature>
<reference evidence="7 8" key="1">
    <citation type="submission" date="2024-06" db="EMBL/GenBank/DDBJ databases">
        <title>A chromosome level genome sequence of Diviner's sage (Salvia divinorum).</title>
        <authorList>
            <person name="Ford S.A."/>
            <person name="Ro D.-K."/>
            <person name="Ness R.W."/>
            <person name="Phillips M.A."/>
        </authorList>
    </citation>
    <scope>NUCLEOTIDE SEQUENCE [LARGE SCALE GENOMIC DNA]</scope>
    <source>
        <strain evidence="7">SAF-2024a</strain>
        <tissue evidence="7">Leaf</tissue>
    </source>
</reference>
<evidence type="ECO:0000256" key="4">
    <source>
        <dbReference type="SAM" id="Phobius"/>
    </source>
</evidence>
<proteinExistence type="predicted"/>
<evidence type="ECO:0000259" key="6">
    <source>
        <dbReference type="PROSITE" id="PS51207"/>
    </source>
</evidence>
<dbReference type="SMART" id="SM00312">
    <property type="entry name" value="PX"/>
    <property type="match status" value="1"/>
</dbReference>
<comment type="caution">
    <text evidence="7">The sequence shown here is derived from an EMBL/GenBank/DDBJ whole genome shotgun (WGS) entry which is preliminary data.</text>
</comment>
<gene>
    <name evidence="7" type="ORF">AAHA92_06405</name>
</gene>
<name>A0ABD1I921_SALDI</name>
<feature type="region of interest" description="Disordered" evidence="3">
    <location>
        <begin position="296"/>
        <end position="370"/>
    </location>
</feature>
<comment type="subcellular location">
    <subcellularLocation>
        <location evidence="1">Cytoplasm</location>
    </subcellularLocation>
</comment>
<dbReference type="InterPro" id="IPR001683">
    <property type="entry name" value="PX_dom"/>
</dbReference>
<dbReference type="Pfam" id="PF00787">
    <property type="entry name" value="PX"/>
    <property type="match status" value="1"/>
</dbReference>
<evidence type="ECO:0000256" key="2">
    <source>
        <dbReference type="ARBA" id="ARBA00022490"/>
    </source>
</evidence>
<dbReference type="CDD" id="cd06872">
    <property type="entry name" value="PX_SNX19_like_plant"/>
    <property type="match status" value="1"/>
</dbReference>
<dbReference type="Proteomes" id="UP001567538">
    <property type="component" value="Unassembled WGS sequence"/>
</dbReference>
<keyword evidence="8" id="KW-1185">Reference proteome</keyword>
<dbReference type="EMBL" id="JBEAFC010000003">
    <property type="protein sequence ID" value="KAL1563993.1"/>
    <property type="molecule type" value="Genomic_DNA"/>
</dbReference>
<dbReference type="InterPro" id="IPR003114">
    <property type="entry name" value="Phox_assoc"/>
</dbReference>
<feature type="domain" description="PX" evidence="5">
    <location>
        <begin position="570"/>
        <end position="682"/>
    </location>
</feature>
<dbReference type="GO" id="GO:0005768">
    <property type="term" value="C:endosome"/>
    <property type="evidence" value="ECO:0007669"/>
    <property type="project" value="UniProtKB-ARBA"/>
</dbReference>
<dbReference type="PROSITE" id="PS51207">
    <property type="entry name" value="PXA"/>
    <property type="match status" value="1"/>
</dbReference>
<evidence type="ECO:0000313" key="7">
    <source>
        <dbReference type="EMBL" id="KAL1563993.1"/>
    </source>
</evidence>
<evidence type="ECO:0000259" key="5">
    <source>
        <dbReference type="PROSITE" id="PS50195"/>
    </source>
</evidence>
<keyword evidence="4" id="KW-0812">Transmembrane</keyword>
<dbReference type="PANTHER" id="PTHR22999:SF23">
    <property type="entry name" value="SORTING NEXIN-16"/>
    <property type="match status" value="1"/>
</dbReference>
<feature type="region of interest" description="Disordered" evidence="3">
    <location>
        <begin position="415"/>
        <end position="446"/>
    </location>
</feature>
<feature type="transmembrane region" description="Helical" evidence="4">
    <location>
        <begin position="15"/>
        <end position="34"/>
    </location>
</feature>
<dbReference type="InterPro" id="IPR036871">
    <property type="entry name" value="PX_dom_sf"/>
</dbReference>
<evidence type="ECO:0000256" key="3">
    <source>
        <dbReference type="SAM" id="MobiDB-lite"/>
    </source>
</evidence>
<dbReference type="PROSITE" id="PS50195">
    <property type="entry name" value="PX"/>
    <property type="match status" value="1"/>
</dbReference>
<feature type="domain" description="PXA" evidence="6">
    <location>
        <begin position="106"/>
        <end position="289"/>
    </location>
</feature>
<dbReference type="SUPFAM" id="SSF64268">
    <property type="entry name" value="PX domain"/>
    <property type="match status" value="1"/>
</dbReference>
<dbReference type="AlphaFoldDB" id="A0ABD1I921"/>
<dbReference type="InterPro" id="IPR051837">
    <property type="entry name" value="SortingNexin/PXDomain-PKLike"/>
</dbReference>
<evidence type="ECO:0000256" key="1">
    <source>
        <dbReference type="ARBA" id="ARBA00004496"/>
    </source>
</evidence>
<feature type="region of interest" description="Disordered" evidence="3">
    <location>
        <begin position="724"/>
        <end position="774"/>
    </location>
</feature>
<dbReference type="Gene3D" id="3.30.1520.10">
    <property type="entry name" value="Phox-like domain"/>
    <property type="match status" value="1"/>
</dbReference>
<dbReference type="InterPro" id="IPR013937">
    <property type="entry name" value="Sorting_nexin_C"/>
</dbReference>
<dbReference type="Pfam" id="PF02194">
    <property type="entry name" value="PXA"/>
    <property type="match status" value="1"/>
</dbReference>
<dbReference type="SMART" id="SM00313">
    <property type="entry name" value="PXA"/>
    <property type="match status" value="1"/>
</dbReference>
<keyword evidence="2" id="KW-0963">Cytoplasm</keyword>
<dbReference type="Pfam" id="PF08628">
    <property type="entry name" value="Nexin_C"/>
    <property type="match status" value="1"/>
</dbReference>
<dbReference type="PANTHER" id="PTHR22999">
    <property type="entry name" value="PX SERINE/THREONINE KINASE PXK"/>
    <property type="match status" value="1"/>
</dbReference>
<keyword evidence="4" id="KW-1133">Transmembrane helix</keyword>
<sequence>MSRAMESIQDLIEEAKLRTVWWSLCIFAVSYFLTHSSKSMLMNIPVAILLVSGLRILLNEVEFRWKVRNNRAASYLSHLEKKQLSVNDSRLATPLPPKKWKRKIDSPPVEAAIEDFVNKLLHDFVTDLWFSEITPDREAPELIHAIVMDVLGEVSARIKELNLVDLLTRDVVDLIGDHLDLFRRNQAAIGTDVMGTLSTEERDERLKHHLLASKELHPALISPESEYKVLQRLMAGLLAVVMRPREAQCPLVRCIARELLTCLVVQPLVNFASPSYINELIEYFILAYNNEGFSESSSDQSPNAGVHNPDHKVSREHGQSSDSNLRKRSSLNNQEASLSLARLDRDKVLESGSSGNPLSTKTESEPTHIRHGEWAKQFEAVTQRRTEVLMPENLENMWTIGRNYKKKIQKKAARGVQASGVPDSVSGPSPTQDLVTEVPKQKPGQYPRIEDKVSMQLPPRPLQESQSTSLNADALSSYQEHNMEVVPKGRSSVYELDSPAVISHENRNKLKRSNSTSALTVQLNREDMYTSEGSTPIINEFYSADGNKLNVHNLMSKSDIVLRHEGVHASKLRCRVIGAYFEKLGSTSFAVYSIAVTDANGTTWFVKRRYRNFERLHRHLKDIANYTLHLPPKRIFSSSTEDAFVHQRCIQLDKYLQDLLSIANVAEQHEVWDFLSASSKNYSFGKSRSVMRSLAVNVDDAVDDILRQFKGVSDGLMMKVAGSPSSLAGEGSSVTSKNLPYNADDTNKLAIRPSLSESTNSFSDNDESDKDLNLGDRDVEAASRNRGWHSDHELTSEGLPQKVVIHDAEVSNFNSDEMRRVRLKSESNSDRYLESSLAVTSIPQDALTVVPPEWTPPNLSVPVLNLVDNVFQLKRRGWLRRQVFWISKQILQLVMEDAIDDWLLRQIQWLRRGDVVAKGIRWVQDILWPEGTFFLRLRGQQNNLETTQKSQQTTKQAGGMRVTQSGSFEQQLEAARRASYVKNMLFNGAPTTLVSLIGHKQYRRCTRDLYYFLQSTVCLKQLGYGIIELVLISIFPELRELVLDIHEKS</sequence>
<feature type="compositionally biased region" description="Polar residues" evidence="3">
    <location>
        <begin position="351"/>
        <end position="361"/>
    </location>
</feature>
<organism evidence="7 8">
    <name type="scientific">Salvia divinorum</name>
    <name type="common">Maria pastora</name>
    <name type="synonym">Diviner's sage</name>
    <dbReference type="NCBI Taxonomy" id="28513"/>
    <lineage>
        <taxon>Eukaryota</taxon>
        <taxon>Viridiplantae</taxon>
        <taxon>Streptophyta</taxon>
        <taxon>Embryophyta</taxon>
        <taxon>Tracheophyta</taxon>
        <taxon>Spermatophyta</taxon>
        <taxon>Magnoliopsida</taxon>
        <taxon>eudicotyledons</taxon>
        <taxon>Gunneridae</taxon>
        <taxon>Pentapetalae</taxon>
        <taxon>asterids</taxon>
        <taxon>lamiids</taxon>
        <taxon>Lamiales</taxon>
        <taxon>Lamiaceae</taxon>
        <taxon>Nepetoideae</taxon>
        <taxon>Mentheae</taxon>
        <taxon>Salviinae</taxon>
        <taxon>Salvia</taxon>
        <taxon>Salvia subgen. Calosphace</taxon>
    </lineage>
</organism>
<accession>A0ABD1I921</accession>
<feature type="compositionally biased region" description="Low complexity" evidence="3">
    <location>
        <begin position="419"/>
        <end position="430"/>
    </location>
</feature>
<dbReference type="GO" id="GO:0016020">
    <property type="term" value="C:membrane"/>
    <property type="evidence" value="ECO:0007669"/>
    <property type="project" value="UniProtKB-ARBA"/>
</dbReference>
<keyword evidence="4" id="KW-0472">Membrane</keyword>
<protein>
    <submittedName>
        <fullName evidence="7">Uncharacterized protein</fullName>
    </submittedName>
</protein>